<reference evidence="1 2" key="1">
    <citation type="journal article" date="2021" name="Int. J. Syst. Evol. Microbiol.">
        <title>Classification of three corynebacterial strains isolated from a small paddock in North Rhine-Westphalia: proposal of &lt;i&gt;Corynebacterium kalinowskii&lt;/i&gt; sp. nov., &lt;i&gt;Corynebacterium comes&lt;/i&gt; sp. nov. and &lt;i&gt;Corynebacterium occultum&lt;/i&gt; sp. nov.</title>
        <authorList>
            <person name="Schaffert L."/>
            <person name="Ruwe M."/>
            <person name="Milse J."/>
            <person name="Hanuschka K."/>
            <person name="Ortseifen V."/>
            <person name="Droste J."/>
            <person name="Brandt D."/>
            <person name="Schl L."/>
            <person name="Kutter Y."/>
            <person name="Vinke S."/>
            <person name="Vieh P."/>
            <person name="Jacob L."/>
            <person name="L N.C."/>
            <person name="Schulte-Berndt E."/>
            <person name="Hain C."/>
            <person name="Linder M."/>
            <person name="Schmidt P."/>
            <person name="Wollenschl L."/>
            <person name="Luttermann T."/>
            <person name="Thieme E."/>
            <person name="Hassa J."/>
            <person name="Haak M."/>
            <person name="Wittchen M."/>
            <person name="Mentz A."/>
            <person name="Persicke M."/>
            <person name="Busche T."/>
            <person name="R C."/>
        </authorList>
    </citation>
    <scope>NUCLEOTIDE SEQUENCE [LARGE SCALE GENOMIC DNA]</scope>
    <source>
        <strain evidence="1 2">2019</strain>
    </source>
</reference>
<dbReference type="PANTHER" id="PTHR34853:SF1">
    <property type="entry name" value="LIPASE 5"/>
    <property type="match status" value="1"/>
</dbReference>
<dbReference type="KEGG" id="ccoe:CETAM_06610"/>
<dbReference type="Proteomes" id="UP000425178">
    <property type="component" value="Chromosome"/>
</dbReference>
<dbReference type="InterPro" id="IPR005152">
    <property type="entry name" value="Lipase_secreted"/>
</dbReference>
<dbReference type="AlphaFoldDB" id="A0A6B8VTA2"/>
<sequence>MGVVFTNRAADPRVPRAGVGATMARAWFPLAHEVGRGVARRLMGREGHPRRPGFTEWEAEPSFDDATWVIGEKPGTLLASAPMRLLGTSGRSNPATAWRIEYVTTDARDRTITATGAFLRSHRPWSGGPRPVVAFAPSTQGVAKHCDPSYSCSVGMSVTLDGPVDIVASYELPAVTMLLAAGAHVVLTDYPRDPDFDWQLYCDHPSGGRALVDAVRAARSLGLSADAPVGMWGFSQGGAAVGMALERPGYAPDVTARAAVVGAPPSRLNEVLRHLDGSLVTGVLSYAVAGLLVVSPEIRAEILSSLTREGMDHFLADTATCAVSSVFTSGWRSTARWTHSGVPLGELLDDLPHVNAEFDRRELGAAGPSVPVLLWGSRNDDVVPVQQVLDLRDAWRAQGTRITWLEDRTPRLPGRTGANHFGPYYRHLPGNVGWLIDQLCR</sequence>
<accession>A0A6B8VTA2</accession>
<dbReference type="Gene3D" id="3.40.50.1820">
    <property type="entry name" value="alpha/beta hydrolase"/>
    <property type="match status" value="1"/>
</dbReference>
<evidence type="ECO:0000313" key="1">
    <source>
        <dbReference type="EMBL" id="QGU04584.1"/>
    </source>
</evidence>
<dbReference type="GO" id="GO:0016042">
    <property type="term" value="P:lipid catabolic process"/>
    <property type="evidence" value="ECO:0007669"/>
    <property type="project" value="InterPro"/>
</dbReference>
<dbReference type="Pfam" id="PF03583">
    <property type="entry name" value="LIP"/>
    <property type="match status" value="1"/>
</dbReference>
<dbReference type="Gene3D" id="1.10.260.130">
    <property type="match status" value="1"/>
</dbReference>
<evidence type="ECO:0000313" key="2">
    <source>
        <dbReference type="Proteomes" id="UP000425178"/>
    </source>
</evidence>
<protein>
    <submittedName>
        <fullName evidence="1">Inactive lipase</fullName>
    </submittedName>
</protein>
<dbReference type="InterPro" id="IPR029058">
    <property type="entry name" value="AB_hydrolase_fold"/>
</dbReference>
<dbReference type="PANTHER" id="PTHR34853">
    <property type="match status" value="1"/>
</dbReference>
<dbReference type="GO" id="GO:0004806">
    <property type="term" value="F:triacylglycerol lipase activity"/>
    <property type="evidence" value="ECO:0007669"/>
    <property type="project" value="InterPro"/>
</dbReference>
<dbReference type="SUPFAM" id="SSF53474">
    <property type="entry name" value="alpha/beta-Hydrolases"/>
    <property type="match status" value="1"/>
</dbReference>
<gene>
    <name evidence="1" type="ORF">CETAM_06610</name>
</gene>
<keyword evidence="2" id="KW-1185">Reference proteome</keyword>
<proteinExistence type="predicted"/>
<organism evidence="1 2">
    <name type="scientific">Corynebacterium comes</name>
    <dbReference type="NCBI Taxonomy" id="2675218"/>
    <lineage>
        <taxon>Bacteria</taxon>
        <taxon>Bacillati</taxon>
        <taxon>Actinomycetota</taxon>
        <taxon>Actinomycetes</taxon>
        <taxon>Mycobacteriales</taxon>
        <taxon>Corynebacteriaceae</taxon>
        <taxon>Corynebacterium</taxon>
    </lineage>
</organism>
<name>A0A6B8VTA2_9CORY</name>
<dbReference type="EMBL" id="CP046453">
    <property type="protein sequence ID" value="QGU04584.1"/>
    <property type="molecule type" value="Genomic_DNA"/>
</dbReference>